<evidence type="ECO:0000256" key="1">
    <source>
        <dbReference type="SAM" id="SignalP"/>
    </source>
</evidence>
<accession>A0A224Y509</accession>
<feature type="chain" id="PRO_5012872339" evidence="1">
    <location>
        <begin position="24"/>
        <end position="80"/>
    </location>
</feature>
<reference evidence="2" key="1">
    <citation type="journal article" date="2018" name="PLoS Negl. Trop. Dis.">
        <title>An insight into the salivary gland and fat body transcriptome of Panstrongylus lignarius (Hemiptera: Heteroptera), the main vector of Chagas disease in Peru.</title>
        <authorList>
            <person name="Nevoa J.C."/>
            <person name="Mendes M.T."/>
            <person name="da Silva M.V."/>
            <person name="Soares S.C."/>
            <person name="Oliveira C.J.F."/>
            <person name="Ribeiro J.M.C."/>
        </authorList>
    </citation>
    <scope>NUCLEOTIDE SEQUENCE</scope>
</reference>
<keyword evidence="1" id="KW-0732">Signal</keyword>
<evidence type="ECO:0000313" key="2">
    <source>
        <dbReference type="EMBL" id="JAW15579.1"/>
    </source>
</evidence>
<feature type="signal peptide" evidence="1">
    <location>
        <begin position="1"/>
        <end position="23"/>
    </location>
</feature>
<organism evidence="2">
    <name type="scientific">Panstrongylus lignarius</name>
    <dbReference type="NCBI Taxonomy" id="156445"/>
    <lineage>
        <taxon>Eukaryota</taxon>
        <taxon>Metazoa</taxon>
        <taxon>Ecdysozoa</taxon>
        <taxon>Arthropoda</taxon>
        <taxon>Hexapoda</taxon>
        <taxon>Insecta</taxon>
        <taxon>Pterygota</taxon>
        <taxon>Neoptera</taxon>
        <taxon>Paraneoptera</taxon>
        <taxon>Hemiptera</taxon>
        <taxon>Heteroptera</taxon>
        <taxon>Panheteroptera</taxon>
        <taxon>Cimicomorpha</taxon>
        <taxon>Reduviidae</taxon>
        <taxon>Triatominae</taxon>
        <taxon>Panstrongylus</taxon>
    </lineage>
</organism>
<name>A0A224Y509_9HEMI</name>
<protein>
    <submittedName>
        <fullName evidence="2">Putative secreted protein</fullName>
    </submittedName>
</protein>
<sequence length="80" mass="9547">MLSLILQMIFLKSLNLYLHSTFAHFPDCYFSSQALVQVKLEFHQRHSAKDLKSDDVLKHFDLYFPNLQYCQLIWISLCNH</sequence>
<dbReference type="EMBL" id="GFTR01000847">
    <property type="protein sequence ID" value="JAW15579.1"/>
    <property type="molecule type" value="Transcribed_RNA"/>
</dbReference>
<dbReference type="AlphaFoldDB" id="A0A224Y509"/>
<proteinExistence type="predicted"/>